<gene>
    <name evidence="8" type="primary">dapF</name>
    <name evidence="10" type="ORF">D174_11910</name>
</gene>
<organism evidence="10 11">
    <name type="scientific">Mycolicibacterium neoaurum VKM Ac-1815D</name>
    <dbReference type="NCBI Taxonomy" id="700508"/>
    <lineage>
        <taxon>Bacteria</taxon>
        <taxon>Bacillati</taxon>
        <taxon>Actinomycetota</taxon>
        <taxon>Actinomycetes</taxon>
        <taxon>Mycobacteriales</taxon>
        <taxon>Mycobacteriaceae</taxon>
        <taxon>Mycolicibacterium</taxon>
    </lineage>
</organism>
<comment type="caution">
    <text evidence="8">Lacks conserved residue(s) required for the propagation of feature annotation.</text>
</comment>
<comment type="subunit">
    <text evidence="8">Homodimer.</text>
</comment>
<sequence length="284" mass="29081">MPFVKGHGTQNDFVVLPDLDAELPLRPDWVATLCDRRRGLGADGVLRVTTAAAAQAAGVFAVLPEGVAGDDWYMDYRNADGSIAQMCGNGVRVFAHYLRAAGLEHRDEFVVGSLAGPRPVVVRVDAGESARAEVTVDMGKAVLLGTGSAVVGGQSFTGLGVDVGNPHLACVSDLSAAQLAALDVAAPVSFDTAQFPEGVNIEVLTRPESGAVSMRVHERGVGETRSCGTGTVAAALAALVDGGDGTGTLRVRIPGGEVTVTVTEATSYLHGPSALVARGDYAGD</sequence>
<keyword evidence="4 8" id="KW-0028">Amino-acid biosynthesis</keyword>
<feature type="binding site" evidence="8">
    <location>
        <position position="200"/>
    </location>
    <ligand>
        <name>substrate</name>
    </ligand>
</feature>
<dbReference type="AlphaFoldDB" id="V5XB59"/>
<dbReference type="InterPro" id="IPR018510">
    <property type="entry name" value="DAP_epimerase_AS"/>
</dbReference>
<feature type="active site" description="Proton acceptor" evidence="8">
    <location>
        <position position="227"/>
    </location>
</feature>
<dbReference type="GO" id="GO:0009089">
    <property type="term" value="P:lysine biosynthetic process via diaminopimelate"/>
    <property type="evidence" value="ECO:0007669"/>
    <property type="project" value="UniProtKB-UniRule"/>
</dbReference>
<feature type="active site" description="Proton donor" evidence="8">
    <location>
        <position position="87"/>
    </location>
</feature>
<evidence type="ECO:0000313" key="10">
    <source>
        <dbReference type="EMBL" id="AHC25252.1"/>
    </source>
</evidence>
<dbReference type="GeneID" id="43450192"/>
<comment type="subcellular location">
    <subcellularLocation>
        <location evidence="8">Cytoplasm</location>
    </subcellularLocation>
</comment>
<dbReference type="PANTHER" id="PTHR31689:SF0">
    <property type="entry name" value="DIAMINOPIMELATE EPIMERASE"/>
    <property type="match status" value="1"/>
</dbReference>
<keyword evidence="6 8" id="KW-0413">Isomerase</keyword>
<comment type="similarity">
    <text evidence="2 8">Belongs to the diaminopimelate epimerase family.</text>
</comment>
<dbReference type="eggNOG" id="COG0253">
    <property type="taxonomic scope" value="Bacteria"/>
</dbReference>
<feature type="binding site" evidence="8">
    <location>
        <position position="165"/>
    </location>
    <ligand>
        <name>substrate</name>
    </ligand>
</feature>
<comment type="pathway">
    <text evidence="1 8">Amino-acid biosynthesis; L-lysine biosynthesis via DAP pathway; DL-2,6-diaminopimelate from LL-2,6-diaminopimelate: step 1/1.</text>
</comment>
<dbReference type="Pfam" id="PF01678">
    <property type="entry name" value="DAP_epimerase"/>
    <property type="match status" value="2"/>
</dbReference>
<evidence type="ECO:0000256" key="2">
    <source>
        <dbReference type="ARBA" id="ARBA00010219"/>
    </source>
</evidence>
<feature type="binding site" evidence="8">
    <location>
        <begin position="218"/>
        <end position="219"/>
    </location>
    <ligand>
        <name>substrate</name>
    </ligand>
</feature>
<evidence type="ECO:0000256" key="7">
    <source>
        <dbReference type="ARBA" id="ARBA00051712"/>
    </source>
</evidence>
<feature type="binding site" evidence="8">
    <location>
        <begin position="228"/>
        <end position="229"/>
    </location>
    <ligand>
        <name>substrate</name>
    </ligand>
</feature>
<dbReference type="EC" id="5.1.1.7" evidence="3 8"/>
<keyword evidence="11" id="KW-1185">Reference proteome</keyword>
<protein>
    <recommendedName>
        <fullName evidence="3 8">Diaminopimelate epimerase</fullName>
        <shortName evidence="8">DAP epimerase</shortName>
        <ecNumber evidence="3 8">5.1.1.7</ecNumber>
    </recommendedName>
    <alternativeName>
        <fullName evidence="8">PLP-independent amino acid racemase</fullName>
    </alternativeName>
</protein>
<dbReference type="NCBIfam" id="TIGR00652">
    <property type="entry name" value="DapF"/>
    <property type="match status" value="1"/>
</dbReference>
<comment type="function">
    <text evidence="8">Catalyzes the stereoinversion of LL-2,6-diaminopimelate (L,L-DAP) to meso-diaminopimelate (meso-DAP), a precursor of L-lysine and an essential component of the bacterial peptidoglycan.</text>
</comment>
<evidence type="ECO:0000256" key="8">
    <source>
        <dbReference type="HAMAP-Rule" id="MF_00197"/>
    </source>
</evidence>
<dbReference type="EMBL" id="CP006936">
    <property type="protein sequence ID" value="AHC25252.1"/>
    <property type="molecule type" value="Genomic_DNA"/>
</dbReference>
<accession>V5XB59</accession>
<evidence type="ECO:0000256" key="3">
    <source>
        <dbReference type="ARBA" id="ARBA00013080"/>
    </source>
</evidence>
<name>V5XB59_MYCNE</name>
<dbReference type="GO" id="GO:0005829">
    <property type="term" value="C:cytosol"/>
    <property type="evidence" value="ECO:0007669"/>
    <property type="project" value="TreeGrafter"/>
</dbReference>
<evidence type="ECO:0000256" key="1">
    <source>
        <dbReference type="ARBA" id="ARBA00005196"/>
    </source>
</evidence>
<feature type="binding site" evidence="8">
    <location>
        <begin position="88"/>
        <end position="89"/>
    </location>
    <ligand>
        <name>substrate</name>
    </ligand>
</feature>
<dbReference type="InterPro" id="IPR001653">
    <property type="entry name" value="DAP_epimerase_DapF"/>
</dbReference>
<dbReference type="UniPathway" id="UPA00034">
    <property type="reaction ID" value="UER00025"/>
</dbReference>
<feature type="binding site" evidence="8">
    <location>
        <position position="78"/>
    </location>
    <ligand>
        <name>substrate</name>
    </ligand>
</feature>
<dbReference type="PROSITE" id="PS01326">
    <property type="entry name" value="DAP_EPIMERASE"/>
    <property type="match status" value="1"/>
</dbReference>
<evidence type="ECO:0000313" key="11">
    <source>
        <dbReference type="Proteomes" id="UP000018763"/>
    </source>
</evidence>
<feature type="site" description="Could be important to modulate the pK values of the two catalytic cysteine residues" evidence="8">
    <location>
        <position position="218"/>
    </location>
</feature>
<dbReference type="HAMAP" id="MF_00197">
    <property type="entry name" value="DAP_epimerase"/>
    <property type="match status" value="1"/>
</dbReference>
<feature type="site" description="Could be important to modulate the pK values of the two catalytic cysteine residues" evidence="8">
    <location>
        <position position="167"/>
    </location>
</feature>
<comment type="catalytic activity">
    <reaction evidence="7 8">
        <text>(2S,6S)-2,6-diaminopimelate = meso-2,6-diaminopimelate</text>
        <dbReference type="Rhea" id="RHEA:15393"/>
        <dbReference type="ChEBI" id="CHEBI:57609"/>
        <dbReference type="ChEBI" id="CHEBI:57791"/>
        <dbReference type="EC" id="5.1.1.7"/>
    </reaction>
</comment>
<evidence type="ECO:0000256" key="4">
    <source>
        <dbReference type="ARBA" id="ARBA00022605"/>
    </source>
</evidence>
<proteinExistence type="inferred from homology"/>
<dbReference type="Gene3D" id="3.10.310.10">
    <property type="entry name" value="Diaminopimelate Epimerase, Chain A, domain 1"/>
    <property type="match status" value="2"/>
</dbReference>
<feature type="active site" evidence="9">
    <location>
        <position position="87"/>
    </location>
</feature>
<evidence type="ECO:0000256" key="5">
    <source>
        <dbReference type="ARBA" id="ARBA00023154"/>
    </source>
</evidence>
<dbReference type="SUPFAM" id="SSF54506">
    <property type="entry name" value="Diaminopimelate epimerase-like"/>
    <property type="match status" value="2"/>
</dbReference>
<dbReference type="Proteomes" id="UP000018763">
    <property type="component" value="Chromosome"/>
</dbReference>
<dbReference type="RefSeq" id="WP_023985641.1">
    <property type="nucleotide sequence ID" value="NC_023036.2"/>
</dbReference>
<dbReference type="PANTHER" id="PTHR31689">
    <property type="entry name" value="DIAMINOPIMELATE EPIMERASE, CHLOROPLASTIC"/>
    <property type="match status" value="1"/>
</dbReference>
<evidence type="ECO:0000256" key="9">
    <source>
        <dbReference type="PROSITE-ProRule" id="PRU10125"/>
    </source>
</evidence>
<dbReference type="GO" id="GO:0008837">
    <property type="term" value="F:diaminopimelate epimerase activity"/>
    <property type="evidence" value="ECO:0007669"/>
    <property type="project" value="UniProtKB-UniRule"/>
</dbReference>
<dbReference type="KEGG" id="mne:D174_11910"/>
<keyword evidence="8" id="KW-0963">Cytoplasm</keyword>
<reference evidence="10 11" key="1">
    <citation type="journal article" date="2014" name="Genome Announc.">
        <title>Complete Genome Sequence of Sterol-Transforming Mycobacterium neoaurum Strain VKM Ac-1815D.</title>
        <authorList>
            <person name="Shtratnikova V.Y."/>
            <person name="Bragin E.Y."/>
            <person name="Dovbnya D.V."/>
            <person name="Pekov Y.A."/>
            <person name="Schelkunov M.I."/>
            <person name="Strizhov N."/>
            <person name="Ivashina T.V."/>
            <person name="Ashapkin V.V."/>
            <person name="Donova M.V."/>
        </authorList>
    </citation>
    <scope>NUCLEOTIDE SEQUENCE [LARGE SCALE GENOMIC DNA]</scope>
    <source>
        <strain evidence="10 11">VKM Ac-1815D</strain>
    </source>
</reference>
<keyword evidence="5 8" id="KW-0457">Lysine biosynthesis</keyword>
<dbReference type="HOGENOM" id="CLU_053306_4_0_11"/>
<feature type="binding site" evidence="8">
    <location>
        <position position="11"/>
    </location>
    <ligand>
        <name>substrate</name>
    </ligand>
</feature>
<evidence type="ECO:0000256" key="6">
    <source>
        <dbReference type="ARBA" id="ARBA00023235"/>
    </source>
</evidence>